<keyword evidence="9" id="KW-0460">Magnesium</keyword>
<dbReference type="Proteomes" id="UP000054099">
    <property type="component" value="Unassembled WGS sequence"/>
</dbReference>
<keyword evidence="11 12" id="KW-0804">Transcription</keyword>
<dbReference type="PANTHER" id="PTHR30313">
    <property type="entry name" value="DNA PRIMASE"/>
    <property type="match status" value="1"/>
</dbReference>
<dbReference type="InterPro" id="IPR013264">
    <property type="entry name" value="DNAG_N"/>
</dbReference>
<dbReference type="PROSITE" id="PS50880">
    <property type="entry name" value="TOPRIM"/>
    <property type="match status" value="1"/>
</dbReference>
<keyword evidence="4 12" id="KW-0548">Nucleotidyltransferase</keyword>
<dbReference type="InterPro" id="IPR006295">
    <property type="entry name" value="DNA_primase_DnaG"/>
</dbReference>
<dbReference type="Gene3D" id="3.90.580.10">
    <property type="entry name" value="Zinc finger, CHC2-type domain"/>
    <property type="match status" value="1"/>
</dbReference>
<evidence type="ECO:0000256" key="8">
    <source>
        <dbReference type="ARBA" id="ARBA00022833"/>
    </source>
</evidence>
<proteinExistence type="inferred from homology"/>
<keyword evidence="7 12" id="KW-0863">Zinc-finger</keyword>
<keyword evidence="2 12" id="KW-0639">Primosome</keyword>
<dbReference type="InterPro" id="IPR037068">
    <property type="entry name" value="DNA_primase_core_N_sf"/>
</dbReference>
<evidence type="ECO:0000256" key="1">
    <source>
        <dbReference type="ARBA" id="ARBA00022478"/>
    </source>
</evidence>
<comment type="catalytic activity">
    <reaction evidence="12">
        <text>ssDNA + n NTP = ssDNA/pppN(pN)n-1 hybrid + (n-1) diphosphate.</text>
        <dbReference type="EC" id="2.7.7.101"/>
    </reaction>
</comment>
<evidence type="ECO:0000256" key="12">
    <source>
        <dbReference type="HAMAP-Rule" id="MF_00974"/>
    </source>
</evidence>
<keyword evidence="6 12" id="KW-0479">Metal-binding</keyword>
<feature type="region of interest" description="Disordered" evidence="15">
    <location>
        <begin position="434"/>
        <end position="453"/>
    </location>
</feature>
<dbReference type="InterPro" id="IPR002694">
    <property type="entry name" value="Znf_CHC2"/>
</dbReference>
<dbReference type="GO" id="GO:0005737">
    <property type="term" value="C:cytoplasm"/>
    <property type="evidence" value="ECO:0007669"/>
    <property type="project" value="TreeGrafter"/>
</dbReference>
<dbReference type="GO" id="GO:0003677">
    <property type="term" value="F:DNA binding"/>
    <property type="evidence" value="ECO:0007669"/>
    <property type="project" value="UniProtKB-KW"/>
</dbReference>
<evidence type="ECO:0000259" key="16">
    <source>
        <dbReference type="PROSITE" id="PS50880"/>
    </source>
</evidence>
<dbReference type="Pfam" id="PF10410">
    <property type="entry name" value="DnaB_bind"/>
    <property type="match status" value="1"/>
</dbReference>
<evidence type="ECO:0000256" key="6">
    <source>
        <dbReference type="ARBA" id="ARBA00022723"/>
    </source>
</evidence>
<dbReference type="InterPro" id="IPR050219">
    <property type="entry name" value="DnaG_primase"/>
</dbReference>
<evidence type="ECO:0000313" key="17">
    <source>
        <dbReference type="EMBL" id="KSU85797.1"/>
    </source>
</evidence>
<dbReference type="GO" id="GO:0008270">
    <property type="term" value="F:zinc ion binding"/>
    <property type="evidence" value="ECO:0007669"/>
    <property type="project" value="UniProtKB-UniRule"/>
</dbReference>
<dbReference type="Pfam" id="PF01807">
    <property type="entry name" value="Zn_ribbon_DnaG"/>
    <property type="match status" value="1"/>
</dbReference>
<dbReference type="InterPro" id="IPR036977">
    <property type="entry name" value="DNA_primase_Znf_CHC2"/>
</dbReference>
<dbReference type="GO" id="GO:0003678">
    <property type="term" value="F:DNA helicase activity"/>
    <property type="evidence" value="ECO:0007669"/>
    <property type="project" value="InterPro"/>
</dbReference>
<dbReference type="SMART" id="SM00400">
    <property type="entry name" value="ZnF_CHCC"/>
    <property type="match status" value="1"/>
</dbReference>
<evidence type="ECO:0000256" key="2">
    <source>
        <dbReference type="ARBA" id="ARBA00022515"/>
    </source>
</evidence>
<dbReference type="NCBIfam" id="TIGR01391">
    <property type="entry name" value="dnaG"/>
    <property type="match status" value="1"/>
</dbReference>
<dbReference type="CDD" id="cd03364">
    <property type="entry name" value="TOPRIM_DnaG_primases"/>
    <property type="match status" value="1"/>
</dbReference>
<dbReference type="GO" id="GO:0003899">
    <property type="term" value="F:DNA-directed RNA polymerase activity"/>
    <property type="evidence" value="ECO:0007669"/>
    <property type="project" value="UniProtKB-UniRule"/>
</dbReference>
<evidence type="ECO:0000256" key="7">
    <source>
        <dbReference type="ARBA" id="ARBA00022771"/>
    </source>
</evidence>
<feature type="zinc finger region" description="CHC2-type" evidence="12 14">
    <location>
        <begin position="40"/>
        <end position="64"/>
    </location>
</feature>
<evidence type="ECO:0000256" key="5">
    <source>
        <dbReference type="ARBA" id="ARBA00022705"/>
    </source>
</evidence>
<dbReference type="GO" id="GO:0000428">
    <property type="term" value="C:DNA-directed RNA polymerase complex"/>
    <property type="evidence" value="ECO:0007669"/>
    <property type="project" value="UniProtKB-KW"/>
</dbReference>
<dbReference type="FunFam" id="3.90.980.10:FF:000001">
    <property type="entry name" value="DNA primase"/>
    <property type="match status" value="1"/>
</dbReference>
<feature type="domain" description="Toprim" evidence="16">
    <location>
        <begin position="261"/>
        <end position="342"/>
    </location>
</feature>
<dbReference type="PIRSF" id="PIRSF002811">
    <property type="entry name" value="DnaG"/>
    <property type="match status" value="1"/>
</dbReference>
<evidence type="ECO:0000256" key="14">
    <source>
        <dbReference type="PIRSR" id="PIRSR002811-1"/>
    </source>
</evidence>
<evidence type="ECO:0000256" key="3">
    <source>
        <dbReference type="ARBA" id="ARBA00022679"/>
    </source>
</evidence>
<accession>A0A0V8JFH5</accession>
<comment type="subunit">
    <text evidence="12">Monomer. Interacts with DnaB.</text>
</comment>
<dbReference type="InterPro" id="IPR030846">
    <property type="entry name" value="DnaG_bac"/>
</dbReference>
<evidence type="ECO:0000256" key="9">
    <source>
        <dbReference type="ARBA" id="ARBA00022842"/>
    </source>
</evidence>
<dbReference type="EMBL" id="LNQN01000001">
    <property type="protein sequence ID" value="KSU85797.1"/>
    <property type="molecule type" value="Genomic_DNA"/>
</dbReference>
<dbReference type="Pfam" id="PF13155">
    <property type="entry name" value="Toprim_2"/>
    <property type="match status" value="1"/>
</dbReference>
<gene>
    <name evidence="12" type="primary">dnaG</name>
    <name evidence="17" type="ORF">AS030_09980</name>
</gene>
<dbReference type="GO" id="GO:0005524">
    <property type="term" value="F:ATP binding"/>
    <property type="evidence" value="ECO:0007669"/>
    <property type="project" value="InterPro"/>
</dbReference>
<comment type="similarity">
    <text evidence="12 13">Belongs to the DnaG primase family.</text>
</comment>
<comment type="cofactor">
    <cofactor evidence="12 13 14">
        <name>Zn(2+)</name>
        <dbReference type="ChEBI" id="CHEBI:29105"/>
    </cofactor>
    <text evidence="12 13 14">Binds 1 zinc ion per monomer.</text>
</comment>
<evidence type="ECO:0000256" key="13">
    <source>
        <dbReference type="PIRNR" id="PIRNR002811"/>
    </source>
</evidence>
<dbReference type="InterPro" id="IPR016136">
    <property type="entry name" value="DNA_helicase_N/primase_C"/>
</dbReference>
<dbReference type="PANTHER" id="PTHR30313:SF2">
    <property type="entry name" value="DNA PRIMASE"/>
    <property type="match status" value="1"/>
</dbReference>
<reference evidence="17 18" key="1">
    <citation type="journal article" date="2014" name="Antonie Van Leeuwenhoek">
        <title>Fictibacillus enclensis sp. nov., isolated from marine sediment.</title>
        <authorList>
            <person name="Dastager S.G."/>
            <person name="Mawlankar R."/>
            <person name="Srinivasan K."/>
            <person name="Tang S.K."/>
            <person name="Lee J.C."/>
            <person name="Ramana V.V."/>
            <person name="Shouche Y.S."/>
        </authorList>
    </citation>
    <scope>NUCLEOTIDE SEQUENCE [LARGE SCALE GENOMIC DNA]</scope>
    <source>
        <strain evidence="17 18">NIO-1003</strain>
    </source>
</reference>
<evidence type="ECO:0000256" key="11">
    <source>
        <dbReference type="ARBA" id="ARBA00023163"/>
    </source>
</evidence>
<dbReference type="HAMAP" id="MF_00974">
    <property type="entry name" value="DNA_primase_DnaG"/>
    <property type="match status" value="1"/>
</dbReference>
<dbReference type="OrthoDB" id="9803773at2"/>
<evidence type="ECO:0000256" key="10">
    <source>
        <dbReference type="ARBA" id="ARBA00023125"/>
    </source>
</evidence>
<keyword evidence="1 12" id="KW-0240">DNA-directed RNA polymerase</keyword>
<keyword evidence="3 12" id="KW-0808">Transferase</keyword>
<dbReference type="FunFam" id="3.90.580.10:FF:000001">
    <property type="entry name" value="DNA primase"/>
    <property type="match status" value="1"/>
</dbReference>
<dbReference type="SUPFAM" id="SSF56731">
    <property type="entry name" value="DNA primase core"/>
    <property type="match status" value="1"/>
</dbReference>
<dbReference type="SUPFAM" id="SSF48024">
    <property type="entry name" value="N-terminal domain of DnaB helicase"/>
    <property type="match status" value="1"/>
</dbReference>
<dbReference type="SMART" id="SM00493">
    <property type="entry name" value="TOPRIM"/>
    <property type="match status" value="1"/>
</dbReference>
<dbReference type="InterPro" id="IPR034151">
    <property type="entry name" value="TOPRIM_DnaG_bac"/>
</dbReference>
<dbReference type="Gene3D" id="3.40.1360.10">
    <property type="match status" value="1"/>
</dbReference>
<dbReference type="Gene3D" id="6.10.140.360">
    <property type="match status" value="1"/>
</dbReference>
<comment type="caution">
    <text evidence="17">The sequence shown here is derived from an EMBL/GenBank/DDBJ whole genome shotgun (WGS) entry which is preliminary data.</text>
</comment>
<dbReference type="InterPro" id="IPR036185">
    <property type="entry name" value="DNA_heli_DnaB-like_N_sf"/>
</dbReference>
<dbReference type="SUPFAM" id="SSF57783">
    <property type="entry name" value="Zinc beta-ribbon"/>
    <property type="match status" value="1"/>
</dbReference>
<keyword evidence="10 12" id="KW-0238">DNA-binding</keyword>
<keyword evidence="18" id="KW-1185">Reference proteome</keyword>
<name>A0A0V8JFH5_9BACL</name>
<evidence type="ECO:0000313" key="18">
    <source>
        <dbReference type="Proteomes" id="UP000054099"/>
    </source>
</evidence>
<evidence type="ECO:0000256" key="15">
    <source>
        <dbReference type="SAM" id="MobiDB-lite"/>
    </source>
</evidence>
<dbReference type="InterPro" id="IPR006171">
    <property type="entry name" value="TOPRIM_dom"/>
</dbReference>
<protein>
    <recommendedName>
        <fullName evidence="12 13">DNA primase</fullName>
        <ecNumber evidence="12">2.7.7.101</ecNumber>
    </recommendedName>
</protein>
<dbReference type="InterPro" id="IPR019475">
    <property type="entry name" value="DNA_primase_DnaB-bd"/>
</dbReference>
<dbReference type="AlphaFoldDB" id="A0A0V8JFH5"/>
<dbReference type="Pfam" id="PF08275">
    <property type="entry name" value="DNAG_N"/>
    <property type="match status" value="1"/>
</dbReference>
<keyword evidence="5 12" id="KW-0235">DNA replication</keyword>
<sequence length="604" mass="69193">MAERIPDELIEKVRTSQDIVELVSEYVNLKKQGRNYFGLCPFHGEKSPSFSVAPDKQIYHCFGCGVGGNVFSFLMNIEGFSFLEAVKHIAQRTGIDLPQLERQQGNSKASDNRAVMTEAHELLAKLYHHYLLNTEQGLKALEYLKNRGFTDEVILRFQIGFAPDSWDAATNFLKRRKFSLDLCEKAGLLGTRDFDGKFFDRFRNRIMFPIWDRNGKVIAFGGRILGSGEPKYLNSPETMLFNKGNNLYAMHLSRPQMRKKEQAVLFEGYVDTIAAWRAGVENGVATLGTSLTEEQAKLLKRNVPSVVICYDSDNAGVEAAFRASAILQKAGVNVRIAQMPDGLDPDDYIQKFGTEKFNRDVIGASLTVMAFKIRYFRRGKNLNDEGERMLYIEEIIKEISRLSNAVEKDHYLRQLSDEFNLSLEALKQQQYLTAKQQKRKKDNVEPNRNNNPRYKTYFNKPLLPAYHNAERILLAHMLKNTDVAIRVQESVGASFNIEEHNAVAAYLYAFYEEGNLPNVGLFLQRIEDERLNKIASELAMLTVNEHLSDREMSDYIRQITNYPKWLEIQSKEKQKKEAERGQDFARAAQIAMEILHMQKELKGS</sequence>
<comment type="domain">
    <text evidence="12">Contains an N-terminal zinc-binding domain, a central core domain that contains the primase activity, and a C-terminal DnaB-binding domain.</text>
</comment>
<dbReference type="Gene3D" id="3.90.980.10">
    <property type="entry name" value="DNA primase, catalytic core, N-terminal domain"/>
    <property type="match status" value="1"/>
</dbReference>
<keyword evidence="8 12" id="KW-0862">Zinc</keyword>
<dbReference type="GO" id="GO:0006269">
    <property type="term" value="P:DNA replication, synthesis of primer"/>
    <property type="evidence" value="ECO:0007669"/>
    <property type="project" value="UniProtKB-UniRule"/>
</dbReference>
<dbReference type="Gene3D" id="1.10.860.10">
    <property type="entry name" value="DNAb Helicase, Chain A"/>
    <property type="match status" value="1"/>
</dbReference>
<dbReference type="GO" id="GO:1990077">
    <property type="term" value="C:primosome complex"/>
    <property type="evidence" value="ECO:0007669"/>
    <property type="project" value="UniProtKB-KW"/>
</dbReference>
<dbReference type="EC" id="2.7.7.101" evidence="12"/>
<organism evidence="17 18">
    <name type="scientific">Fictibacillus enclensis</name>
    <dbReference type="NCBI Taxonomy" id="1017270"/>
    <lineage>
        <taxon>Bacteria</taxon>
        <taxon>Bacillati</taxon>
        <taxon>Bacillota</taxon>
        <taxon>Bacilli</taxon>
        <taxon>Bacillales</taxon>
        <taxon>Fictibacillaceae</taxon>
        <taxon>Fictibacillus</taxon>
    </lineage>
</organism>
<comment type="function">
    <text evidence="12 13">RNA polymerase that catalyzes the synthesis of short RNA molecules used as primers for DNA polymerase during DNA replication.</text>
</comment>
<evidence type="ECO:0000256" key="4">
    <source>
        <dbReference type="ARBA" id="ARBA00022695"/>
    </source>
</evidence>